<dbReference type="RefSeq" id="WP_110005823.1">
    <property type="nucleotide sequence ID" value="NZ_QGTX01000001.1"/>
</dbReference>
<reference evidence="3" key="1">
    <citation type="submission" date="2018-05" db="EMBL/GenBank/DDBJ databases">
        <authorList>
            <person name="Klenk H.-P."/>
            <person name="Huntemann M."/>
            <person name="Clum A."/>
            <person name="Pillay M."/>
            <person name="Palaniappan K."/>
            <person name="Varghese N."/>
            <person name="Mikhailova N."/>
            <person name="Stamatis D."/>
            <person name="Reddy T."/>
            <person name="Daum C."/>
            <person name="Shapiro N."/>
            <person name="Ivanova N."/>
            <person name="Kyrpides N."/>
            <person name="Woyke T."/>
        </authorList>
    </citation>
    <scope>NUCLEOTIDE SEQUENCE [LARGE SCALE GENOMIC DNA]</scope>
    <source>
        <strain evidence="3">DSM 45417</strain>
    </source>
</reference>
<feature type="domain" description="SnoaL-like" evidence="1">
    <location>
        <begin position="10"/>
        <end position="103"/>
    </location>
</feature>
<dbReference type="Proteomes" id="UP000246661">
    <property type="component" value="Unassembled WGS sequence"/>
</dbReference>
<evidence type="ECO:0000313" key="3">
    <source>
        <dbReference type="Proteomes" id="UP000246661"/>
    </source>
</evidence>
<keyword evidence="3" id="KW-1185">Reference proteome</keyword>
<proteinExistence type="predicted"/>
<dbReference type="EMBL" id="QGTX01000001">
    <property type="protein sequence ID" value="PWW23415.1"/>
    <property type="molecule type" value="Genomic_DNA"/>
</dbReference>
<dbReference type="InterPro" id="IPR032710">
    <property type="entry name" value="NTF2-like_dom_sf"/>
</dbReference>
<protein>
    <submittedName>
        <fullName evidence="2">SnoaL-like protein</fullName>
    </submittedName>
</protein>
<sequence>MARTPQEVFEHHVAAIGAGDVDAIAADYAADAVLITPEQVVRGRDGVRGLFAALLGELPDAVWDIPTRVFEDDVLFIEWTAVAEKARVLDGVDTFVIRDGEIRLQTVRLTLEHLDRPGSP</sequence>
<organism evidence="2 3">
    <name type="scientific">Geodermatophilus normandii</name>
    <dbReference type="NCBI Taxonomy" id="1137989"/>
    <lineage>
        <taxon>Bacteria</taxon>
        <taxon>Bacillati</taxon>
        <taxon>Actinomycetota</taxon>
        <taxon>Actinomycetes</taxon>
        <taxon>Geodermatophilales</taxon>
        <taxon>Geodermatophilaceae</taxon>
        <taxon>Geodermatophilus</taxon>
    </lineage>
</organism>
<dbReference type="Gene3D" id="3.10.450.50">
    <property type="match status" value="1"/>
</dbReference>
<accession>A0A317QMK3</accession>
<evidence type="ECO:0000259" key="1">
    <source>
        <dbReference type="Pfam" id="PF12680"/>
    </source>
</evidence>
<evidence type="ECO:0000313" key="2">
    <source>
        <dbReference type="EMBL" id="PWW23415.1"/>
    </source>
</evidence>
<dbReference type="Pfam" id="PF12680">
    <property type="entry name" value="SnoaL_2"/>
    <property type="match status" value="1"/>
</dbReference>
<dbReference type="AlphaFoldDB" id="A0A317QMK3"/>
<gene>
    <name evidence="2" type="ORF">JD79_02589</name>
</gene>
<dbReference type="SUPFAM" id="SSF54427">
    <property type="entry name" value="NTF2-like"/>
    <property type="match status" value="1"/>
</dbReference>
<dbReference type="OrthoDB" id="7064268at2"/>
<comment type="caution">
    <text evidence="2">The sequence shown here is derived from an EMBL/GenBank/DDBJ whole genome shotgun (WGS) entry which is preliminary data.</text>
</comment>
<dbReference type="InterPro" id="IPR037401">
    <property type="entry name" value="SnoaL-like"/>
</dbReference>
<name>A0A317QMK3_9ACTN</name>